<reference evidence="1" key="2">
    <citation type="submission" date="2020-09" db="EMBL/GenBank/DDBJ databases">
        <authorList>
            <person name="Sun Q."/>
            <person name="Ohkuma M."/>
        </authorList>
    </citation>
    <scope>NUCLEOTIDE SEQUENCE</scope>
    <source>
        <strain evidence="1">JCM 3172</strain>
    </source>
</reference>
<accession>A0A918GYC4</accession>
<sequence length="199" mass="19221">MADKPSTTDTVKDFLSEIADSANKAYNELLDPPRKDKSKNSAFGEMLPFGHPLQAVAGLPTETLRAVGALAALGGSANPLAALGGSANPLAALTAAANPLAALAQPAAAAGAASNPLAALAGAIPGQLPALGGGTPANPLAALSGVGETVGGLAELPQQIARLTELVTTLLTALEAVQGIAGAVGGAVRAPAPRKSASS</sequence>
<dbReference type="AlphaFoldDB" id="A0A918GYC4"/>
<keyword evidence="2" id="KW-1185">Reference proteome</keyword>
<dbReference type="EMBL" id="BMQQ01000002">
    <property type="protein sequence ID" value="GGT18320.1"/>
    <property type="molecule type" value="Genomic_DNA"/>
</dbReference>
<gene>
    <name evidence="1" type="ORF">GCM10014713_08980</name>
</gene>
<evidence type="ECO:0000313" key="2">
    <source>
        <dbReference type="Proteomes" id="UP000619486"/>
    </source>
</evidence>
<organism evidence="1 2">
    <name type="scientific">Streptomyces purpureus</name>
    <dbReference type="NCBI Taxonomy" id="1951"/>
    <lineage>
        <taxon>Bacteria</taxon>
        <taxon>Bacillati</taxon>
        <taxon>Actinomycetota</taxon>
        <taxon>Actinomycetes</taxon>
        <taxon>Kitasatosporales</taxon>
        <taxon>Streptomycetaceae</taxon>
        <taxon>Streptomyces</taxon>
    </lineage>
</organism>
<reference evidence="1" key="1">
    <citation type="journal article" date="2014" name="Int. J. Syst. Evol. Microbiol.">
        <title>Complete genome sequence of Corynebacterium casei LMG S-19264T (=DSM 44701T), isolated from a smear-ripened cheese.</title>
        <authorList>
            <consortium name="US DOE Joint Genome Institute (JGI-PGF)"/>
            <person name="Walter F."/>
            <person name="Albersmeier A."/>
            <person name="Kalinowski J."/>
            <person name="Ruckert C."/>
        </authorList>
    </citation>
    <scope>NUCLEOTIDE SEQUENCE</scope>
    <source>
        <strain evidence="1">JCM 3172</strain>
    </source>
</reference>
<dbReference type="RefSeq" id="WP_189199986.1">
    <property type="nucleotide sequence ID" value="NZ_BMQQ01000002.1"/>
</dbReference>
<name>A0A918GYC4_9ACTN</name>
<evidence type="ECO:0000313" key="1">
    <source>
        <dbReference type="EMBL" id="GGT18320.1"/>
    </source>
</evidence>
<dbReference type="Proteomes" id="UP000619486">
    <property type="component" value="Unassembled WGS sequence"/>
</dbReference>
<protein>
    <submittedName>
        <fullName evidence="1">Uncharacterized protein</fullName>
    </submittedName>
</protein>
<proteinExistence type="predicted"/>
<comment type="caution">
    <text evidence="1">The sequence shown here is derived from an EMBL/GenBank/DDBJ whole genome shotgun (WGS) entry which is preliminary data.</text>
</comment>